<evidence type="ECO:0000313" key="3">
    <source>
        <dbReference type="Proteomes" id="UP001243009"/>
    </source>
</evidence>
<evidence type="ECO:0000313" key="2">
    <source>
        <dbReference type="EMBL" id="MDO9712739.1"/>
    </source>
</evidence>
<proteinExistence type="predicted"/>
<dbReference type="Pfam" id="PF00672">
    <property type="entry name" value="HAMP"/>
    <property type="match status" value="1"/>
</dbReference>
<dbReference type="SMART" id="SM00304">
    <property type="entry name" value="HAMP"/>
    <property type="match status" value="1"/>
</dbReference>
<gene>
    <name evidence="2" type="ORF">Q7A36_30680</name>
</gene>
<evidence type="ECO:0000259" key="1">
    <source>
        <dbReference type="PROSITE" id="PS50885"/>
    </source>
</evidence>
<dbReference type="Proteomes" id="UP001243009">
    <property type="component" value="Unassembled WGS sequence"/>
</dbReference>
<dbReference type="PROSITE" id="PS50885">
    <property type="entry name" value="HAMP"/>
    <property type="match status" value="1"/>
</dbReference>
<dbReference type="CDD" id="cd12914">
    <property type="entry name" value="PDC1_DGC_like"/>
    <property type="match status" value="1"/>
</dbReference>
<dbReference type="InterPro" id="IPR003660">
    <property type="entry name" value="HAMP_dom"/>
</dbReference>
<feature type="domain" description="HAMP" evidence="1">
    <location>
        <begin position="303"/>
        <end position="356"/>
    </location>
</feature>
<reference evidence="2 3" key="1">
    <citation type="submission" date="2023-08" db="EMBL/GenBank/DDBJ databases">
        <title>The draft genome sequence of Paracraurococcus sp. LOR1-02.</title>
        <authorList>
            <person name="Kingkaew E."/>
            <person name="Tanasupawat S."/>
        </authorList>
    </citation>
    <scope>NUCLEOTIDE SEQUENCE [LARGE SCALE GENOMIC DNA]</scope>
    <source>
        <strain evidence="2 3">LOR1-02</strain>
    </source>
</reference>
<sequence length="396" mass="40762">MKLATRLRLLIALALLPPLAVQTWTGLQQWRRRDAELQAEAVAYSRALQADLVRTAEGVRQLLVALAEIPAIRNADVQACTTYLQAVARQFPSYALLAVNDADGSILCNSGGAAPGAYSNAARAYHQRAMTSGGFAAGDLVTGVATGRRSLHFALPFRRPTGELGGIVLASLDQTRLAAQLAAAALPSGALAVLLDPSGTVAAGVEDGRPVLNDWVGRPAPAVLRAALQVPAPIAVVAAGPDGVARLFGAVPPDPALGGIVVAAGLDQDRALADLRQLTESTVLALSFGAVLALGAGTLGARRFVLVPLARLMAAADRVGGGDLAARSDLGRHAGSMRDLGAAFDRMAAALAEREGDRGRALAALGEAEDDLRHTVALNPQIVRVVTTPSGDTPRP</sequence>
<dbReference type="SUPFAM" id="SSF158472">
    <property type="entry name" value="HAMP domain-like"/>
    <property type="match status" value="1"/>
</dbReference>
<dbReference type="EMBL" id="JAUTWS010000056">
    <property type="protein sequence ID" value="MDO9712739.1"/>
    <property type="molecule type" value="Genomic_DNA"/>
</dbReference>
<comment type="caution">
    <text evidence="2">The sequence shown here is derived from an EMBL/GenBank/DDBJ whole genome shotgun (WGS) entry which is preliminary data.</text>
</comment>
<accession>A0ABT9E9G4</accession>
<dbReference type="Gene3D" id="6.10.340.10">
    <property type="match status" value="1"/>
</dbReference>
<organism evidence="2 3">
    <name type="scientific">Paracraurococcus lichenis</name>
    <dbReference type="NCBI Taxonomy" id="3064888"/>
    <lineage>
        <taxon>Bacteria</taxon>
        <taxon>Pseudomonadati</taxon>
        <taxon>Pseudomonadota</taxon>
        <taxon>Alphaproteobacteria</taxon>
        <taxon>Acetobacterales</taxon>
        <taxon>Roseomonadaceae</taxon>
        <taxon>Paracraurococcus</taxon>
    </lineage>
</organism>
<name>A0ABT9E9G4_9PROT</name>
<keyword evidence="3" id="KW-1185">Reference proteome</keyword>
<dbReference type="CDD" id="cd06225">
    <property type="entry name" value="HAMP"/>
    <property type="match status" value="1"/>
</dbReference>
<protein>
    <submittedName>
        <fullName evidence="2">HAMP domain-containing protein</fullName>
    </submittedName>
</protein>
<dbReference type="RefSeq" id="WP_305107594.1">
    <property type="nucleotide sequence ID" value="NZ_JAUTWS010000056.1"/>
</dbReference>
<dbReference type="Gene3D" id="3.30.450.20">
    <property type="entry name" value="PAS domain"/>
    <property type="match status" value="1"/>
</dbReference>